<keyword evidence="3" id="KW-1185">Reference proteome</keyword>
<accession>A0A1I4XUY4</accession>
<gene>
    <name evidence="2" type="ORF">SAMN05216289_11220</name>
</gene>
<organism evidence="2 3">
    <name type="scientific">Dokdonella immobilis</name>
    <dbReference type="NCBI Taxonomy" id="578942"/>
    <lineage>
        <taxon>Bacteria</taxon>
        <taxon>Pseudomonadati</taxon>
        <taxon>Pseudomonadota</taxon>
        <taxon>Gammaproteobacteria</taxon>
        <taxon>Lysobacterales</taxon>
        <taxon>Rhodanobacteraceae</taxon>
        <taxon>Dokdonella</taxon>
    </lineage>
</organism>
<reference evidence="2 3" key="1">
    <citation type="submission" date="2016-10" db="EMBL/GenBank/DDBJ databases">
        <authorList>
            <person name="de Groot N.N."/>
        </authorList>
    </citation>
    <scope>NUCLEOTIDE SEQUENCE [LARGE SCALE GENOMIC DNA]</scope>
    <source>
        <strain evidence="2 3">CGMCC 1.7659</strain>
    </source>
</reference>
<evidence type="ECO:0000256" key="1">
    <source>
        <dbReference type="SAM" id="MobiDB-lite"/>
    </source>
</evidence>
<evidence type="ECO:0000313" key="2">
    <source>
        <dbReference type="EMBL" id="SFN29193.1"/>
    </source>
</evidence>
<feature type="region of interest" description="Disordered" evidence="1">
    <location>
        <begin position="1"/>
        <end position="22"/>
    </location>
</feature>
<name>A0A1I4XUY4_9GAMM</name>
<dbReference type="AlphaFoldDB" id="A0A1I4XUY4"/>
<protein>
    <submittedName>
        <fullName evidence="2">Uncharacterized protein</fullName>
    </submittedName>
</protein>
<sequence length="111" mass="10629">MVGLPVRGGPIEAGSRVDGSTEGVDRARAGAASACDGVSLRGAGRRAEGLAFAGDSGAESCSAAAGLVLAGGDELAREEAVRLGGIGSAPWGRSGLPDAAFTDSGAAGRSD</sequence>
<dbReference type="EMBL" id="FOVF01000012">
    <property type="protein sequence ID" value="SFN29193.1"/>
    <property type="molecule type" value="Genomic_DNA"/>
</dbReference>
<evidence type="ECO:0000313" key="3">
    <source>
        <dbReference type="Proteomes" id="UP000198575"/>
    </source>
</evidence>
<proteinExistence type="predicted"/>
<feature type="region of interest" description="Disordered" evidence="1">
    <location>
        <begin position="87"/>
        <end position="111"/>
    </location>
</feature>
<dbReference type="Proteomes" id="UP000198575">
    <property type="component" value="Unassembled WGS sequence"/>
</dbReference>